<reference evidence="1" key="1">
    <citation type="submission" date="2024-06" db="EMBL/GenBank/DDBJ databases">
        <title>Multiomics insights into the TNT degradation mechanism by Pantoea sp. BJ2 isolated from an ammunition destruction site.</title>
        <authorList>
            <person name="Luo J."/>
        </authorList>
    </citation>
    <scope>NUCLEOTIDE SEQUENCE</scope>
    <source>
        <strain evidence="1">BJ2</strain>
    </source>
</reference>
<evidence type="ECO:0000313" key="1">
    <source>
        <dbReference type="EMBL" id="XBV43260.1"/>
    </source>
</evidence>
<dbReference type="EMBL" id="CP158292">
    <property type="protein sequence ID" value="XBV43260.1"/>
    <property type="molecule type" value="Genomic_DNA"/>
</dbReference>
<sequence length="172" mass="19170">MTNQQLKAHCEDVIANPQDHLDWVVDMAKEAFAALNQSVSPELKLPDGWVAVPMEPTEEMIAAWRDDMDKSYAKEHAIKIGEDEIVFAHQAMLAAAPAVPHTAPIEPICATGGAEWVSIEDEPPRDGSWCIAIEEGDLAGDVVYWENGAWKSEFGRDEYTHWMYHPAAPEEE</sequence>
<protein>
    <recommendedName>
        <fullName evidence="2">DUF551 domain-containing protein</fullName>
    </recommendedName>
</protein>
<proteinExistence type="predicted"/>
<dbReference type="RefSeq" id="WP_350260795.1">
    <property type="nucleotide sequence ID" value="NZ_CP158292.1"/>
</dbReference>
<dbReference type="AlphaFoldDB" id="A0AAU7TRJ9"/>
<gene>
    <name evidence="1" type="ORF">AAF463_11585</name>
</gene>
<name>A0AAU7TRJ9_9GAMM</name>
<evidence type="ECO:0008006" key="2">
    <source>
        <dbReference type="Google" id="ProtNLM"/>
    </source>
</evidence>
<organism evidence="1">
    <name type="scientific">Pantoea sp. BJ2</name>
    <dbReference type="NCBI Taxonomy" id="3141322"/>
    <lineage>
        <taxon>Bacteria</taxon>
        <taxon>Pseudomonadati</taxon>
        <taxon>Pseudomonadota</taxon>
        <taxon>Gammaproteobacteria</taxon>
        <taxon>Enterobacterales</taxon>
        <taxon>Erwiniaceae</taxon>
        <taxon>Pantoea</taxon>
    </lineage>
</organism>
<accession>A0AAU7TRJ9</accession>